<name>T1G807_HELRO</name>
<evidence type="ECO:0000313" key="3">
    <source>
        <dbReference type="EnsemblMetazoa" id="HelroP91172"/>
    </source>
</evidence>
<gene>
    <name evidence="3" type="primary">20217204</name>
    <name evidence="2" type="ORF">HELRODRAFT_91172</name>
</gene>
<dbReference type="GeneID" id="20217204"/>
<evidence type="ECO:0000259" key="1">
    <source>
        <dbReference type="PROSITE" id="PS51406"/>
    </source>
</evidence>
<proteinExistence type="predicted"/>
<dbReference type="KEGG" id="hro:HELRODRAFT_91172"/>
<dbReference type="AlphaFoldDB" id="T1G807"/>
<reference evidence="4" key="1">
    <citation type="submission" date="2012-12" db="EMBL/GenBank/DDBJ databases">
        <authorList>
            <person name="Hellsten U."/>
            <person name="Grimwood J."/>
            <person name="Chapman J.A."/>
            <person name="Shapiro H."/>
            <person name="Aerts A."/>
            <person name="Otillar R.P."/>
            <person name="Terry A.Y."/>
            <person name="Boore J.L."/>
            <person name="Simakov O."/>
            <person name="Marletaz F."/>
            <person name="Cho S.-J."/>
            <person name="Edsinger-Gonzales E."/>
            <person name="Havlak P."/>
            <person name="Kuo D.-H."/>
            <person name="Larsson T."/>
            <person name="Lv J."/>
            <person name="Arendt D."/>
            <person name="Savage R."/>
            <person name="Osoegawa K."/>
            <person name="de Jong P."/>
            <person name="Lindberg D.R."/>
            <person name="Seaver E.C."/>
            <person name="Weisblat D.A."/>
            <person name="Putnam N.H."/>
            <person name="Grigoriev I.V."/>
            <person name="Rokhsar D.S."/>
        </authorList>
    </citation>
    <scope>NUCLEOTIDE SEQUENCE</scope>
</reference>
<evidence type="ECO:0000313" key="2">
    <source>
        <dbReference type="EMBL" id="ESN89955.1"/>
    </source>
</evidence>
<dbReference type="InterPro" id="IPR050373">
    <property type="entry name" value="Fibrinogen_C-term_domain"/>
</dbReference>
<dbReference type="OMA" id="GFWIEND"/>
<dbReference type="RefSeq" id="XP_009031931.1">
    <property type="nucleotide sequence ID" value="XM_009033683.1"/>
</dbReference>
<sequence>VMQRRMNGSENFYRNWTDYERGFGNPKKGFWIENDNFQRITSKKKYKVLFVLEDFEGHVACAAYDSLSVGSPDTYYVPNIAKYNGTAGNLNSSTLLSYFT</sequence>
<evidence type="ECO:0000313" key="4">
    <source>
        <dbReference type="Proteomes" id="UP000015101"/>
    </source>
</evidence>
<dbReference type="Gene3D" id="3.90.215.10">
    <property type="entry name" value="Gamma Fibrinogen, chain A, domain 1"/>
    <property type="match status" value="1"/>
</dbReference>
<dbReference type="SUPFAM" id="SSF56496">
    <property type="entry name" value="Fibrinogen C-terminal domain-like"/>
    <property type="match status" value="1"/>
</dbReference>
<feature type="domain" description="Fibrinogen C-terminal" evidence="1">
    <location>
        <begin position="1"/>
        <end position="100"/>
    </location>
</feature>
<dbReference type="STRING" id="6412.T1G807"/>
<dbReference type="eggNOG" id="KOG2579">
    <property type="taxonomic scope" value="Eukaryota"/>
</dbReference>
<dbReference type="SMART" id="SM00186">
    <property type="entry name" value="FBG"/>
    <property type="match status" value="1"/>
</dbReference>
<reference evidence="2 4" key="2">
    <citation type="journal article" date="2013" name="Nature">
        <title>Insights into bilaterian evolution from three spiralian genomes.</title>
        <authorList>
            <person name="Simakov O."/>
            <person name="Marletaz F."/>
            <person name="Cho S.J."/>
            <person name="Edsinger-Gonzales E."/>
            <person name="Havlak P."/>
            <person name="Hellsten U."/>
            <person name="Kuo D.H."/>
            <person name="Larsson T."/>
            <person name="Lv J."/>
            <person name="Arendt D."/>
            <person name="Savage R."/>
            <person name="Osoegawa K."/>
            <person name="de Jong P."/>
            <person name="Grimwood J."/>
            <person name="Chapman J.A."/>
            <person name="Shapiro H."/>
            <person name="Aerts A."/>
            <person name="Otillar R.P."/>
            <person name="Terry A.Y."/>
            <person name="Boore J.L."/>
            <person name="Grigoriev I.V."/>
            <person name="Lindberg D.R."/>
            <person name="Seaver E.C."/>
            <person name="Weisblat D.A."/>
            <person name="Putnam N.H."/>
            <person name="Rokhsar D.S."/>
        </authorList>
    </citation>
    <scope>NUCLEOTIDE SEQUENCE</scope>
</reference>
<dbReference type="CTD" id="20217204"/>
<dbReference type="InterPro" id="IPR014716">
    <property type="entry name" value="Fibrinogen_a/b/g_C_1"/>
</dbReference>
<dbReference type="PANTHER" id="PTHR19143">
    <property type="entry name" value="FIBRINOGEN/TENASCIN/ANGIOPOEITIN"/>
    <property type="match status" value="1"/>
</dbReference>
<dbReference type="PANTHER" id="PTHR19143:SF458">
    <property type="entry name" value="FIBRINOGEN C-TERMINAL DOMAIN-CONTAINING PROTEIN-RELATED"/>
    <property type="match status" value="1"/>
</dbReference>
<dbReference type="InterPro" id="IPR036056">
    <property type="entry name" value="Fibrinogen-like_C"/>
</dbReference>
<dbReference type="InParanoid" id="T1G807"/>
<dbReference type="HOGENOM" id="CLU_038628_9_4_1"/>
<dbReference type="EnsemblMetazoa" id="HelroT91172">
    <property type="protein sequence ID" value="HelroP91172"/>
    <property type="gene ID" value="HelroG91172"/>
</dbReference>
<dbReference type="Proteomes" id="UP000015101">
    <property type="component" value="Unassembled WGS sequence"/>
</dbReference>
<dbReference type="EMBL" id="AMQM01008494">
    <property type="status" value="NOT_ANNOTATED_CDS"/>
    <property type="molecule type" value="Genomic_DNA"/>
</dbReference>
<dbReference type="Pfam" id="PF00147">
    <property type="entry name" value="Fibrinogen_C"/>
    <property type="match status" value="1"/>
</dbReference>
<protein>
    <recommendedName>
        <fullName evidence="1">Fibrinogen C-terminal domain-containing protein</fullName>
    </recommendedName>
</protein>
<organism evidence="3 4">
    <name type="scientific">Helobdella robusta</name>
    <name type="common">Californian leech</name>
    <dbReference type="NCBI Taxonomy" id="6412"/>
    <lineage>
        <taxon>Eukaryota</taxon>
        <taxon>Metazoa</taxon>
        <taxon>Spiralia</taxon>
        <taxon>Lophotrochozoa</taxon>
        <taxon>Annelida</taxon>
        <taxon>Clitellata</taxon>
        <taxon>Hirudinea</taxon>
        <taxon>Rhynchobdellida</taxon>
        <taxon>Glossiphoniidae</taxon>
        <taxon>Helobdella</taxon>
    </lineage>
</organism>
<dbReference type="GO" id="GO:0005615">
    <property type="term" value="C:extracellular space"/>
    <property type="evidence" value="ECO:0000318"/>
    <property type="project" value="GO_Central"/>
</dbReference>
<keyword evidence="4" id="KW-1185">Reference proteome</keyword>
<dbReference type="InterPro" id="IPR002181">
    <property type="entry name" value="Fibrinogen_a/b/g_C_dom"/>
</dbReference>
<dbReference type="PROSITE" id="PS51406">
    <property type="entry name" value="FIBRINOGEN_C_2"/>
    <property type="match status" value="1"/>
</dbReference>
<dbReference type="EMBL" id="KB097788">
    <property type="protein sequence ID" value="ESN89955.1"/>
    <property type="molecule type" value="Genomic_DNA"/>
</dbReference>
<dbReference type="OrthoDB" id="6275059at2759"/>
<accession>T1G807</accession>
<reference evidence="3" key="3">
    <citation type="submission" date="2015-06" db="UniProtKB">
        <authorList>
            <consortium name="EnsemblMetazoa"/>
        </authorList>
    </citation>
    <scope>IDENTIFICATION</scope>
</reference>